<reference evidence="2 4" key="1">
    <citation type="submission" date="2016-06" db="EMBL/GenBank/DDBJ databases">
        <authorList>
            <person name="Kjaerup R.B."/>
            <person name="Dalgaard T.S."/>
            <person name="Juul-Madsen H.R."/>
        </authorList>
    </citation>
    <scope>NUCLEOTIDE SEQUENCE [LARGE SCALE GENOMIC DNA]</scope>
    <source>
        <strain evidence="2">Orrdi1</strain>
    </source>
</reference>
<evidence type="ECO:0000313" key="2">
    <source>
        <dbReference type="EMBL" id="SBT26676.1"/>
    </source>
</evidence>
<dbReference type="AlphaFoldDB" id="A0A1C3K593"/>
<keyword evidence="4" id="KW-1185">Reference proteome</keyword>
<dbReference type="RefSeq" id="WP_067756885.1">
    <property type="nucleotide sequence ID" value="NZ_LT907988.1"/>
</dbReference>
<proteinExistence type="predicted"/>
<dbReference type="EMBL" id="FLRC01000037">
    <property type="protein sequence ID" value="SBT26676.1"/>
    <property type="molecule type" value="Genomic_DNA"/>
</dbReference>
<dbReference type="InterPro" id="IPR020941">
    <property type="entry name" value="SUFU-like_domain"/>
</dbReference>
<feature type="domain" description="Suppressor of fused-like" evidence="1">
    <location>
        <begin position="37"/>
        <end position="192"/>
    </location>
</feature>
<evidence type="ECO:0000313" key="4">
    <source>
        <dbReference type="Proteomes" id="UP000078558"/>
    </source>
</evidence>
<reference evidence="3 4" key="2">
    <citation type="submission" date="2017-08" db="EMBL/GenBank/DDBJ databases">
        <authorList>
            <person name="de Groot N.N."/>
        </authorList>
    </citation>
    <scope>NUCLEOTIDE SEQUENCE [LARGE SCALE GENOMIC DNA]</scope>
    <source>
        <strain evidence="3">Orrdi1</strain>
    </source>
</reference>
<name>A0A1C3K593_9BURK</name>
<gene>
    <name evidence="2" type="ORF">ODI_00865</name>
    <name evidence="3" type="ORF">ODI_R2302</name>
</gene>
<protein>
    <recommendedName>
        <fullName evidence="1">Suppressor of fused-like domain-containing protein</fullName>
    </recommendedName>
</protein>
<dbReference type="OrthoDB" id="8479146at2"/>
<evidence type="ECO:0000313" key="3">
    <source>
        <dbReference type="EMBL" id="SOE49778.1"/>
    </source>
</evidence>
<dbReference type="STRING" id="1851544.ODI_00865"/>
<accession>A0A1C3K593</accession>
<dbReference type="EMBL" id="LT907988">
    <property type="protein sequence ID" value="SOE49778.1"/>
    <property type="molecule type" value="Genomic_DNA"/>
</dbReference>
<dbReference type="Pfam" id="PF05076">
    <property type="entry name" value="SUFU"/>
    <property type="match status" value="1"/>
</dbReference>
<dbReference type="Proteomes" id="UP000078558">
    <property type="component" value="Chromosome I"/>
</dbReference>
<organism evidence="2 4">
    <name type="scientific">Orrella dioscoreae</name>
    <dbReference type="NCBI Taxonomy" id="1851544"/>
    <lineage>
        <taxon>Bacteria</taxon>
        <taxon>Pseudomonadati</taxon>
        <taxon>Pseudomonadota</taxon>
        <taxon>Betaproteobacteria</taxon>
        <taxon>Burkholderiales</taxon>
        <taxon>Alcaligenaceae</taxon>
        <taxon>Orrella</taxon>
    </lineage>
</organism>
<dbReference type="KEGG" id="odi:ODI_R2302"/>
<evidence type="ECO:0000259" key="1">
    <source>
        <dbReference type="Pfam" id="PF05076"/>
    </source>
</evidence>
<sequence>MQISDSEKAIARHLETVFGARPRVVVHRQAAEDPFYIGIAHAQDTPSPGLVTLSTIGVSNHPLYQDDGTEFPHTRLEFIASCEAGQESDLAEALFLAATFVGKSRGFACPGIFLHGLIGRFRPASPVPHALLTTPFAYEGLDAVKEFAGRRVSWLLVQAVSADEIDYAQAHSTSALEDVFEEAEIDWTSLDRACAMASR</sequence>